<feature type="compositionally biased region" description="Basic and acidic residues" evidence="14">
    <location>
        <begin position="582"/>
        <end position="596"/>
    </location>
</feature>
<evidence type="ECO:0000256" key="10">
    <source>
        <dbReference type="ARBA" id="ARBA00022989"/>
    </source>
</evidence>
<comment type="caution">
    <text evidence="15">The sequence shown here is derived from an EMBL/GenBank/DDBJ whole genome shotgun (WGS) entry which is preliminary data.</text>
</comment>
<evidence type="ECO:0000256" key="12">
    <source>
        <dbReference type="ARBA" id="ARBA00023136"/>
    </source>
</evidence>
<comment type="subcellular location">
    <subcellularLocation>
        <location evidence="2">Golgi apparatus membrane</location>
        <topology evidence="2">Single-pass type II membrane protein</topology>
    </subcellularLocation>
</comment>
<keyword evidence="12" id="KW-0472">Membrane</keyword>
<dbReference type="EMBL" id="JARAKH010000043">
    <property type="protein sequence ID" value="KAK8379473.1"/>
    <property type="molecule type" value="Genomic_DNA"/>
</dbReference>
<keyword evidence="6" id="KW-0808">Transferase</keyword>
<keyword evidence="8" id="KW-0479">Metal-binding</keyword>
<dbReference type="InterPro" id="IPR029044">
    <property type="entry name" value="Nucleotide-diphossugar_trans"/>
</dbReference>
<dbReference type="GO" id="GO:0046872">
    <property type="term" value="F:metal ion binding"/>
    <property type="evidence" value="ECO:0007669"/>
    <property type="project" value="UniProtKB-KW"/>
</dbReference>
<keyword evidence="9" id="KW-0735">Signal-anchor</keyword>
<proteinExistence type="inferred from homology"/>
<keyword evidence="10" id="KW-1133">Transmembrane helix</keyword>
<name>A0AAW0SWK2_SCYPA</name>
<evidence type="ECO:0000256" key="1">
    <source>
        <dbReference type="ARBA" id="ARBA00001936"/>
    </source>
</evidence>
<evidence type="ECO:0000256" key="13">
    <source>
        <dbReference type="ARBA" id="ARBA00023211"/>
    </source>
</evidence>
<feature type="region of interest" description="Disordered" evidence="14">
    <location>
        <begin position="855"/>
        <end position="878"/>
    </location>
</feature>
<evidence type="ECO:0000256" key="7">
    <source>
        <dbReference type="ARBA" id="ARBA00022692"/>
    </source>
</evidence>
<feature type="region of interest" description="Disordered" evidence="14">
    <location>
        <begin position="566"/>
        <end position="596"/>
    </location>
</feature>
<dbReference type="Gene3D" id="3.90.550.10">
    <property type="entry name" value="Spore Coat Polysaccharide Biosynthesis Protein SpsA, Chain A"/>
    <property type="match status" value="2"/>
</dbReference>
<evidence type="ECO:0000256" key="2">
    <source>
        <dbReference type="ARBA" id="ARBA00004323"/>
    </source>
</evidence>
<dbReference type="GO" id="GO:0016266">
    <property type="term" value="P:protein O-linked glycosylation via N-acetyl-galactosamine"/>
    <property type="evidence" value="ECO:0007669"/>
    <property type="project" value="TreeGrafter"/>
</dbReference>
<evidence type="ECO:0000256" key="8">
    <source>
        <dbReference type="ARBA" id="ARBA00022723"/>
    </source>
</evidence>
<keyword evidence="16" id="KW-1185">Reference proteome</keyword>
<accession>A0AAW0SWK2</accession>
<evidence type="ECO:0000256" key="14">
    <source>
        <dbReference type="SAM" id="MobiDB-lite"/>
    </source>
</evidence>
<evidence type="ECO:0000313" key="15">
    <source>
        <dbReference type="EMBL" id="KAK8379473.1"/>
    </source>
</evidence>
<comment type="cofactor">
    <cofactor evidence="1">
        <name>Mn(2+)</name>
        <dbReference type="ChEBI" id="CHEBI:29035"/>
    </cofactor>
</comment>
<feature type="compositionally biased region" description="Pro residues" evidence="14">
    <location>
        <begin position="357"/>
        <end position="368"/>
    </location>
</feature>
<dbReference type="Pfam" id="PF03071">
    <property type="entry name" value="GNT-I"/>
    <property type="match status" value="1"/>
</dbReference>
<keyword evidence="13" id="KW-0464">Manganese</keyword>
<comment type="similarity">
    <text evidence="4">Belongs to the glycosyltransferase 13 family.</text>
</comment>
<comment type="pathway">
    <text evidence="3">Protein modification; protein glycosylation.</text>
</comment>
<feature type="region of interest" description="Disordered" evidence="14">
    <location>
        <begin position="350"/>
        <end position="408"/>
    </location>
</feature>
<evidence type="ECO:0000256" key="3">
    <source>
        <dbReference type="ARBA" id="ARBA00004922"/>
    </source>
</evidence>
<dbReference type="InterPro" id="IPR052463">
    <property type="entry name" value="O-linked_mannose_GnT"/>
</dbReference>
<evidence type="ECO:0000256" key="5">
    <source>
        <dbReference type="ARBA" id="ARBA00022676"/>
    </source>
</evidence>
<dbReference type="InterPro" id="IPR004139">
    <property type="entry name" value="Glyco_trans_13"/>
</dbReference>
<evidence type="ECO:0000256" key="6">
    <source>
        <dbReference type="ARBA" id="ARBA00022679"/>
    </source>
</evidence>
<protein>
    <submittedName>
        <fullName evidence="15">Uncharacterized protein</fullName>
    </submittedName>
</protein>
<dbReference type="PANTHER" id="PTHR46396">
    <property type="entry name" value="PROTEIN O-LINKED-MANNOSE BETA-1,2-N-ACETYLGLUCOSAMINYLTRANSFERASE 1"/>
    <property type="match status" value="1"/>
</dbReference>
<dbReference type="GO" id="GO:0047223">
    <property type="term" value="F:beta-1,3-galactosyl-O-glycosyl-glycoprotein beta-1,3-N-acetylglucosaminyltransferase activity"/>
    <property type="evidence" value="ECO:0007669"/>
    <property type="project" value="TreeGrafter"/>
</dbReference>
<dbReference type="GO" id="GO:0000139">
    <property type="term" value="C:Golgi membrane"/>
    <property type="evidence" value="ECO:0007669"/>
    <property type="project" value="UniProtKB-SubCell"/>
</dbReference>
<reference evidence="15 16" key="1">
    <citation type="submission" date="2023-03" db="EMBL/GenBank/DDBJ databases">
        <title>High-quality genome of Scylla paramamosain provides insights in environmental adaptation.</title>
        <authorList>
            <person name="Zhang L."/>
        </authorList>
    </citation>
    <scope>NUCLEOTIDE SEQUENCE [LARGE SCALE GENOMIC DNA]</scope>
    <source>
        <strain evidence="15">LZ_2023a</strain>
        <tissue evidence="15">Muscle</tissue>
    </source>
</reference>
<dbReference type="AlphaFoldDB" id="A0AAW0SWK2"/>
<evidence type="ECO:0000256" key="4">
    <source>
        <dbReference type="ARBA" id="ARBA00006492"/>
    </source>
</evidence>
<keyword evidence="7" id="KW-0812">Transmembrane</keyword>
<dbReference type="PANTHER" id="PTHR46396:SF1">
    <property type="entry name" value="PROTEIN O-LINKED-MANNOSE BETA-1,2-N-ACETYLGLUCOSAMINYLTRANSFERASE 1"/>
    <property type="match status" value="1"/>
</dbReference>
<keyword evidence="11" id="KW-0333">Golgi apparatus</keyword>
<sequence>MRLFGSPVRLEVVVPLITDCWGRREGLEEERAKFCRKYAGYGALCDCGAPAPLTYPEVQLENSVIQDVPVAIVARARPRELYKCLVTVLRAAGGRRGRILVVRDGDNEEVTALLRLLQVRHVIHHSGQEGHIHFASSGTRISLHYRFALHHVFHQAFPPPPAPFCWRRTCYAWNDLGTLHVASRPDLLYRVETHAGYGWMMTKGFLEEVYDKWKAPDKNHDWDIWFRSTEVRAGRECVVPDVSRTFHGGVEGAHIKGVMTHAYFTAHPVTNASYVKLNVDSYLRGAHTHVVVDPKEEEEYILGKRTLENRAHYRVPYLEKLAPYLAVDGRRVDEWMSQDDKSNLPLHFISLSTSASPPTPPAPSPPPTINLFHLNPTHSHPPNPGSRHRKRETSRKPQTSRFQDQDQDGVFENLMPKPIVQLFDKEGLHKVVGWRGFYYHVHPRPRNATTPLELVKTWEIGKEIGWDLDESSSSSSIRSSSCSSLTCKWFSSWEFITLLLVLLIWLFTLTSLLCLARSSSGRHFLNQFSSFWARDKDEDNQVLAKGIGYFDGSPGMRRFVLIEDEDDDDEEEGGGDANSDTSSDKQEAVTDEDKTKIQKLPRRGNYILQDAAKGYAVEFGTYRLQEDIDKDMEEDKLAYVLENGAYILPSERVERNKWTDRDTIDYYRFVWGNTVGIDVEGMYGLITQGCRAEVRDRLDRIGRRYDIINDSNARGSEGNARGSEAWKVTEMDDEIREIERRVRSDDVMIRIERKRADTGIKIVRRGSEEIRIEGRERGQIEGNARKLSLDEIRQRRQEIRQHIENGGAENSEVETEELWRTDTQTRGREREESLILTINALADDHHQIIKENVKKTTSEGGTMLNPRRSLGGTRPRSNTSYITKRAASFPMDNYCPVHLLPRKLSLIVEEEAK</sequence>
<dbReference type="Proteomes" id="UP001487740">
    <property type="component" value="Unassembled WGS sequence"/>
</dbReference>
<evidence type="ECO:0000256" key="11">
    <source>
        <dbReference type="ARBA" id="ARBA00023034"/>
    </source>
</evidence>
<dbReference type="SUPFAM" id="SSF53448">
    <property type="entry name" value="Nucleotide-diphospho-sugar transferases"/>
    <property type="match status" value="1"/>
</dbReference>
<organism evidence="15 16">
    <name type="scientific">Scylla paramamosain</name>
    <name type="common">Mud crab</name>
    <dbReference type="NCBI Taxonomy" id="85552"/>
    <lineage>
        <taxon>Eukaryota</taxon>
        <taxon>Metazoa</taxon>
        <taxon>Ecdysozoa</taxon>
        <taxon>Arthropoda</taxon>
        <taxon>Crustacea</taxon>
        <taxon>Multicrustacea</taxon>
        <taxon>Malacostraca</taxon>
        <taxon>Eumalacostraca</taxon>
        <taxon>Eucarida</taxon>
        <taxon>Decapoda</taxon>
        <taxon>Pleocyemata</taxon>
        <taxon>Brachyura</taxon>
        <taxon>Eubrachyura</taxon>
        <taxon>Portunoidea</taxon>
        <taxon>Portunidae</taxon>
        <taxon>Portuninae</taxon>
        <taxon>Scylla</taxon>
    </lineage>
</organism>
<gene>
    <name evidence="15" type="ORF">O3P69_019403</name>
</gene>
<evidence type="ECO:0000256" key="9">
    <source>
        <dbReference type="ARBA" id="ARBA00022968"/>
    </source>
</evidence>
<keyword evidence="5" id="KW-0328">Glycosyltransferase</keyword>
<evidence type="ECO:0000313" key="16">
    <source>
        <dbReference type="Proteomes" id="UP001487740"/>
    </source>
</evidence>